<proteinExistence type="predicted"/>
<feature type="chain" id="PRO_5013385527" description="Secreted protein" evidence="1">
    <location>
        <begin position="22"/>
        <end position="73"/>
    </location>
</feature>
<keyword evidence="3" id="KW-1185">Reference proteome</keyword>
<evidence type="ECO:0000256" key="1">
    <source>
        <dbReference type="SAM" id="SignalP"/>
    </source>
</evidence>
<dbReference type="EMBL" id="LSSL01000114">
    <property type="protein sequence ID" value="OLY85426.1"/>
    <property type="molecule type" value="Genomic_DNA"/>
</dbReference>
<comment type="caution">
    <text evidence="2">The sequence shown here is derived from an EMBL/GenBank/DDBJ whole genome shotgun (WGS) entry which is preliminary data.</text>
</comment>
<organism evidence="2 3">
    <name type="scientific">Smittium mucronatum</name>
    <dbReference type="NCBI Taxonomy" id="133383"/>
    <lineage>
        <taxon>Eukaryota</taxon>
        <taxon>Fungi</taxon>
        <taxon>Fungi incertae sedis</taxon>
        <taxon>Zoopagomycota</taxon>
        <taxon>Kickxellomycotina</taxon>
        <taxon>Harpellomycetes</taxon>
        <taxon>Harpellales</taxon>
        <taxon>Legeriomycetaceae</taxon>
        <taxon>Smittium</taxon>
    </lineage>
</organism>
<feature type="signal peptide" evidence="1">
    <location>
        <begin position="1"/>
        <end position="21"/>
    </location>
</feature>
<keyword evidence="1" id="KW-0732">Signal</keyword>
<evidence type="ECO:0000313" key="3">
    <source>
        <dbReference type="Proteomes" id="UP000187455"/>
    </source>
</evidence>
<dbReference type="AlphaFoldDB" id="A0A1R0H8J5"/>
<reference evidence="2 3" key="1">
    <citation type="journal article" date="2016" name="Mol. Biol. Evol.">
        <title>Genome-Wide Survey of Gut Fungi (Harpellales) Reveals the First Horizontally Transferred Ubiquitin Gene from a Mosquito Host.</title>
        <authorList>
            <person name="Wang Y."/>
            <person name="White M.M."/>
            <person name="Kvist S."/>
            <person name="Moncalvo J.M."/>
        </authorList>
    </citation>
    <scope>NUCLEOTIDE SEQUENCE [LARGE SCALE GENOMIC DNA]</scope>
    <source>
        <strain evidence="2 3">ALG-7-W6</strain>
    </source>
</reference>
<protein>
    <recommendedName>
        <fullName evidence="4">Secreted protein</fullName>
    </recommendedName>
</protein>
<accession>A0A1R0H8J5</accession>
<gene>
    <name evidence="2" type="ORF">AYI68_g387</name>
</gene>
<evidence type="ECO:0000313" key="2">
    <source>
        <dbReference type="EMBL" id="OLY85426.1"/>
    </source>
</evidence>
<dbReference type="Proteomes" id="UP000187455">
    <property type="component" value="Unassembled WGS sequence"/>
</dbReference>
<name>A0A1R0H8J5_9FUNG</name>
<evidence type="ECO:0008006" key="4">
    <source>
        <dbReference type="Google" id="ProtNLM"/>
    </source>
</evidence>
<sequence>MNCLVLLLILDFRARIPESDQDPFSTMLLTQVLSVSLFHADRNIAKCPPTGWAFGAISGSIGSFTCLSSENTL</sequence>